<evidence type="ECO:0000313" key="2">
    <source>
        <dbReference type="EMBL" id="GJM63583.1"/>
    </source>
</evidence>
<dbReference type="GO" id="GO:0016746">
    <property type="term" value="F:acyltransferase activity"/>
    <property type="evidence" value="ECO:0007669"/>
    <property type="project" value="InterPro"/>
</dbReference>
<proteinExistence type="predicted"/>
<dbReference type="CDD" id="cd07986">
    <property type="entry name" value="LPLAT_ACT14924-like"/>
    <property type="match status" value="1"/>
</dbReference>
<dbReference type="RefSeq" id="WP_060689421.1">
    <property type="nucleotide sequence ID" value="NZ_BQKE01000003.1"/>
</dbReference>
<comment type="caution">
    <text evidence="2">The sequence shown here is derived from an EMBL/GenBank/DDBJ whole genome shotgun (WGS) entry which is preliminary data.</text>
</comment>
<feature type="domain" description="Phospholipid/glycerol acyltransferase" evidence="1">
    <location>
        <begin position="77"/>
        <end position="199"/>
    </location>
</feature>
<reference evidence="2 3" key="1">
    <citation type="submission" date="2021-12" db="EMBL/GenBank/DDBJ databases">
        <title>Genome sequencing of bacteria with rrn-lacking chromosome and rrn-plasmid.</title>
        <authorList>
            <person name="Anda M."/>
            <person name="Iwasaki W."/>
        </authorList>
    </citation>
    <scope>NUCLEOTIDE SEQUENCE [LARGE SCALE GENOMIC DNA]</scope>
    <source>
        <strain evidence="2 3">NBRC 15940</strain>
    </source>
</reference>
<keyword evidence="3" id="KW-1185">Reference proteome</keyword>
<evidence type="ECO:0000259" key="1">
    <source>
        <dbReference type="SMART" id="SM00563"/>
    </source>
</evidence>
<organism evidence="2 3">
    <name type="scientific">Persicobacter diffluens</name>
    <dbReference type="NCBI Taxonomy" id="981"/>
    <lineage>
        <taxon>Bacteria</taxon>
        <taxon>Pseudomonadati</taxon>
        <taxon>Bacteroidota</taxon>
        <taxon>Cytophagia</taxon>
        <taxon>Cytophagales</taxon>
        <taxon>Persicobacteraceae</taxon>
        <taxon>Persicobacter</taxon>
    </lineage>
</organism>
<gene>
    <name evidence="2" type="ORF">PEDI_41350</name>
</gene>
<dbReference type="EMBL" id="BQKE01000003">
    <property type="protein sequence ID" value="GJM63583.1"/>
    <property type="molecule type" value="Genomic_DNA"/>
</dbReference>
<dbReference type="AlphaFoldDB" id="A0AAN5AP92"/>
<dbReference type="SMART" id="SM00563">
    <property type="entry name" value="PlsC"/>
    <property type="match status" value="1"/>
</dbReference>
<protein>
    <recommendedName>
        <fullName evidence="1">Phospholipid/glycerol acyltransferase domain-containing protein</fullName>
    </recommendedName>
</protein>
<sequence length="268" mass="30443">MQHEIIKTAEVQKSMKLPLWLTKWVMKVTKIKDLNKLYDSCYPAAGIDLMNAALDYNKTNPVFSEEEMAKIPQEGAFITVSNHPFGLLDGIMIIAVIGRKRKDYKVIANYLLSMMEPLKDCFISVDPFEGKNRKSGMGAFQRSLQRIEAGHPIGIFPAGEVATTYDGNKEVTDRPWSLSSMRLIKKANVPVIPIHFGGYNSPLFHFLGKIHPMLRTVAIPSEFFKKSHQDVRFSIGDPIPAEVIQNMDKPDEIRTFLRSKVFELEKKK</sequence>
<accession>A0AAN5AP92</accession>
<evidence type="ECO:0000313" key="3">
    <source>
        <dbReference type="Proteomes" id="UP001310022"/>
    </source>
</evidence>
<dbReference type="InterPro" id="IPR045746">
    <property type="entry name" value="ACT14924-like_Acyltransf_dom"/>
</dbReference>
<dbReference type="Pfam" id="PF19576">
    <property type="entry name" value="Acyltransf_2"/>
    <property type="match status" value="1"/>
</dbReference>
<dbReference type="SUPFAM" id="SSF69593">
    <property type="entry name" value="Glycerol-3-phosphate (1)-acyltransferase"/>
    <property type="match status" value="1"/>
</dbReference>
<dbReference type="Proteomes" id="UP001310022">
    <property type="component" value="Unassembled WGS sequence"/>
</dbReference>
<dbReference type="InterPro" id="IPR002123">
    <property type="entry name" value="Plipid/glycerol_acylTrfase"/>
</dbReference>
<name>A0AAN5AP92_9BACT</name>